<gene>
    <name evidence="5" type="ORF">C7Y72_21665</name>
</gene>
<evidence type="ECO:0000256" key="1">
    <source>
        <dbReference type="ARBA" id="ARBA00023295"/>
    </source>
</evidence>
<dbReference type="SMART" id="SM00060">
    <property type="entry name" value="FN3"/>
    <property type="match status" value="3"/>
</dbReference>
<dbReference type="Proteomes" id="UP000240739">
    <property type="component" value="Unassembled WGS sequence"/>
</dbReference>
<dbReference type="CDD" id="cd00063">
    <property type="entry name" value="FN3"/>
    <property type="match status" value="1"/>
</dbReference>
<feature type="compositionally biased region" description="Polar residues" evidence="2">
    <location>
        <begin position="233"/>
        <end position="243"/>
    </location>
</feature>
<feature type="region of interest" description="Disordered" evidence="2">
    <location>
        <begin position="217"/>
        <end position="243"/>
    </location>
</feature>
<dbReference type="InterPro" id="IPR003961">
    <property type="entry name" value="FN3_dom"/>
</dbReference>
<dbReference type="InterPro" id="IPR006311">
    <property type="entry name" value="TAT_signal"/>
</dbReference>
<evidence type="ECO:0000313" key="5">
    <source>
        <dbReference type="EMBL" id="PTL54347.1"/>
    </source>
</evidence>
<evidence type="ECO:0000313" key="6">
    <source>
        <dbReference type="Proteomes" id="UP000240739"/>
    </source>
</evidence>
<protein>
    <recommendedName>
        <fullName evidence="4">Fibronectin type-III domain-containing protein</fullName>
    </recommendedName>
</protein>
<evidence type="ECO:0000256" key="2">
    <source>
        <dbReference type="SAM" id="MobiDB-lite"/>
    </source>
</evidence>
<feature type="compositionally biased region" description="Low complexity" evidence="2">
    <location>
        <begin position="134"/>
        <end position="145"/>
    </location>
</feature>
<proteinExistence type="predicted"/>
<feature type="chain" id="PRO_5016288552" description="Fibronectin type-III domain-containing protein" evidence="3">
    <location>
        <begin position="29"/>
        <end position="517"/>
    </location>
</feature>
<keyword evidence="6" id="KW-1185">Reference proteome</keyword>
<evidence type="ECO:0000256" key="3">
    <source>
        <dbReference type="SAM" id="SignalP"/>
    </source>
</evidence>
<sequence length="517" mass="53468">MTSRRPLLRTLAAVVLLLTGLAATVALAAGPPAATTGAATAVGQTSAQVAGTVNPAGVATTYAFEYGTTTGYGTSTSARDAGNGTVDLAVEADLTGLTAGTTYHYRLRATNADGTTVGEDRTFTTDAATPPRPVASTSGASSVTASSARVSASVNPGGARTSVVFEYGTSTAYGSRTAAIDAGTDSAARTISATLSGLAPRRTYNYRVRATNAGGETVGANRTFTTPAPPQAGLSTGSVTDLTPTSAVLNGRVDPNGRRTTAYVEWGTSTRFGRRTPSVDLGSGDGAVPVAIAVPGLTPAVRHYVRFVVTSDGGTRRGATKSFTTPVVPAVASLQLSPDPVTWGSSARVIGTVSGTGTAGARVTLVGTAYPFRDPFARVGELTASATGAFTFTVNPQRTTRYRVRTTIAGRAVESRTVRLSVRPRVGIRVQRRRGGRVRFSGNVAPRGNATVSLQKITRSGRAVTVRRTRTVPAGPRSRYAVTIRAPRTTSRYRIRVVPTTRTLVRGESRVLRVAGR</sequence>
<reference evidence="5 6" key="1">
    <citation type="submission" date="2018-03" db="EMBL/GenBank/DDBJ databases">
        <title>Aquarubrobacter algicola gen. nov., sp. nov., a novel actinobacterium isolated from shallow eutrophic lake during the end of cyanobacterial harmful algal blooms.</title>
        <authorList>
            <person name="Chun S.J."/>
        </authorList>
    </citation>
    <scope>NUCLEOTIDE SEQUENCE [LARGE SCALE GENOMIC DNA]</scope>
    <source>
        <strain evidence="5 6">Seoho-28</strain>
    </source>
</reference>
<feature type="domain" description="Fibronectin type-III" evidence="4">
    <location>
        <begin position="130"/>
        <end position="229"/>
    </location>
</feature>
<dbReference type="GO" id="GO:0016798">
    <property type="term" value="F:hydrolase activity, acting on glycosyl bonds"/>
    <property type="evidence" value="ECO:0007669"/>
    <property type="project" value="UniProtKB-KW"/>
</dbReference>
<dbReference type="OrthoDB" id="9816550at2"/>
<feature type="signal peptide" evidence="3">
    <location>
        <begin position="1"/>
        <end position="28"/>
    </location>
</feature>
<dbReference type="GO" id="GO:0005975">
    <property type="term" value="P:carbohydrate metabolic process"/>
    <property type="evidence" value="ECO:0007669"/>
    <property type="project" value="UniProtKB-ARBA"/>
</dbReference>
<name>A0A2T4UBR2_9ACTN</name>
<comment type="caution">
    <text evidence="5">The sequence shown here is derived from an EMBL/GenBank/DDBJ whole genome shotgun (WGS) entry which is preliminary data.</text>
</comment>
<keyword evidence="1" id="KW-0378">Hydrolase</keyword>
<dbReference type="Gene3D" id="2.60.40.10">
    <property type="entry name" value="Immunoglobulins"/>
    <property type="match status" value="2"/>
</dbReference>
<organism evidence="5 6">
    <name type="scientific">Paraconexibacter algicola</name>
    <dbReference type="NCBI Taxonomy" id="2133960"/>
    <lineage>
        <taxon>Bacteria</taxon>
        <taxon>Bacillati</taxon>
        <taxon>Actinomycetota</taxon>
        <taxon>Thermoleophilia</taxon>
        <taxon>Solirubrobacterales</taxon>
        <taxon>Paraconexibacteraceae</taxon>
        <taxon>Paraconexibacter</taxon>
    </lineage>
</organism>
<dbReference type="AlphaFoldDB" id="A0A2T4UBR2"/>
<evidence type="ECO:0000259" key="4">
    <source>
        <dbReference type="PROSITE" id="PS50853"/>
    </source>
</evidence>
<dbReference type="InterPro" id="IPR013783">
    <property type="entry name" value="Ig-like_fold"/>
</dbReference>
<dbReference type="EMBL" id="PYYB01000005">
    <property type="protein sequence ID" value="PTL54347.1"/>
    <property type="molecule type" value="Genomic_DNA"/>
</dbReference>
<dbReference type="InterPro" id="IPR036116">
    <property type="entry name" value="FN3_sf"/>
</dbReference>
<dbReference type="RefSeq" id="WP_107571289.1">
    <property type="nucleotide sequence ID" value="NZ_PYYB01000005.1"/>
</dbReference>
<accession>A0A2T4UBR2</accession>
<dbReference type="PROSITE" id="PS50853">
    <property type="entry name" value="FN3"/>
    <property type="match status" value="2"/>
</dbReference>
<feature type="region of interest" description="Disordered" evidence="2">
    <location>
        <begin position="116"/>
        <end position="145"/>
    </location>
</feature>
<feature type="domain" description="Fibronectin type-III" evidence="4">
    <location>
        <begin position="31"/>
        <end position="128"/>
    </location>
</feature>
<dbReference type="PROSITE" id="PS51318">
    <property type="entry name" value="TAT"/>
    <property type="match status" value="1"/>
</dbReference>
<keyword evidence="1" id="KW-0326">Glycosidase</keyword>
<dbReference type="SUPFAM" id="SSF49265">
    <property type="entry name" value="Fibronectin type III"/>
    <property type="match status" value="1"/>
</dbReference>
<keyword evidence="3" id="KW-0732">Signal</keyword>